<reference evidence="3" key="1">
    <citation type="submission" date="2025-08" db="UniProtKB">
        <authorList>
            <consortium name="RefSeq"/>
        </authorList>
    </citation>
    <scope>IDENTIFICATION</scope>
</reference>
<evidence type="ECO:0000256" key="1">
    <source>
        <dbReference type="SAM" id="MobiDB-lite"/>
    </source>
</evidence>
<dbReference type="GeneID" id="106511034"/>
<accession>A0A2I4AI92</accession>
<dbReference type="CTD" id="136647"/>
<dbReference type="InterPro" id="IPR028265">
    <property type="entry name" value="TTDN1/SICKLE"/>
</dbReference>
<evidence type="ECO:0000313" key="2">
    <source>
        <dbReference type="Proteomes" id="UP000192220"/>
    </source>
</evidence>
<feature type="compositionally biased region" description="Basic residues" evidence="1">
    <location>
        <begin position="1"/>
        <end position="10"/>
    </location>
</feature>
<feature type="region of interest" description="Disordered" evidence="1">
    <location>
        <begin position="1"/>
        <end position="103"/>
    </location>
</feature>
<name>A0A2I4AI92_AUSLI</name>
<keyword evidence="2" id="KW-1185">Reference proteome</keyword>
<dbReference type="Pfam" id="PF15502">
    <property type="entry name" value="MPLKIP"/>
    <property type="match status" value="1"/>
</dbReference>
<sequence>MYRSPVRHQRSPGAPRPPGRFPSPAQGWSFPGTRAQPPCSPGSNRGFEGQNWDQGFGFRRPQSFSPNPQSRTSEVPVEKYFSPSMLEDPWRSLQPLSAARRTP</sequence>
<dbReference type="OrthoDB" id="6086265at2759"/>
<organism evidence="2 3">
    <name type="scientific">Austrofundulus limnaeus</name>
    <name type="common">Annual killifish</name>
    <dbReference type="NCBI Taxonomy" id="52670"/>
    <lineage>
        <taxon>Eukaryota</taxon>
        <taxon>Metazoa</taxon>
        <taxon>Chordata</taxon>
        <taxon>Craniata</taxon>
        <taxon>Vertebrata</taxon>
        <taxon>Euteleostomi</taxon>
        <taxon>Actinopterygii</taxon>
        <taxon>Neopterygii</taxon>
        <taxon>Teleostei</taxon>
        <taxon>Neoteleostei</taxon>
        <taxon>Acanthomorphata</taxon>
        <taxon>Ovalentaria</taxon>
        <taxon>Atherinomorphae</taxon>
        <taxon>Cyprinodontiformes</taxon>
        <taxon>Rivulidae</taxon>
        <taxon>Austrofundulus</taxon>
    </lineage>
</organism>
<dbReference type="Proteomes" id="UP000192220">
    <property type="component" value="Unplaced"/>
</dbReference>
<protein>
    <submittedName>
        <fullName evidence="3">M-phase-specific PLK1-interacting protein</fullName>
    </submittedName>
</protein>
<dbReference type="AlphaFoldDB" id="A0A2I4AI92"/>
<dbReference type="RefSeq" id="XP_013855225.1">
    <property type="nucleotide sequence ID" value="XM_013999771.1"/>
</dbReference>
<proteinExistence type="predicted"/>
<evidence type="ECO:0000313" key="3">
    <source>
        <dbReference type="RefSeq" id="XP_013855225.1"/>
    </source>
</evidence>
<dbReference type="KEGG" id="alim:106511034"/>
<gene>
    <name evidence="3" type="primary">mplkip</name>
</gene>
<feature type="compositionally biased region" description="Polar residues" evidence="1">
    <location>
        <begin position="62"/>
        <end position="73"/>
    </location>
</feature>
<dbReference type="InParanoid" id="A0A2I4AI92"/>